<name>A0ABX2IHH4_9RHOO</name>
<dbReference type="Proteomes" id="UP000778523">
    <property type="component" value="Unassembled WGS sequence"/>
</dbReference>
<comment type="caution">
    <text evidence="3">The sequence shown here is derived from an EMBL/GenBank/DDBJ whole genome shotgun (WGS) entry which is preliminary data.</text>
</comment>
<dbReference type="RefSeq" id="WP_170020959.1">
    <property type="nucleotide sequence ID" value="NZ_JABCSC020000001.1"/>
</dbReference>
<evidence type="ECO:0000313" key="4">
    <source>
        <dbReference type="Proteomes" id="UP000778523"/>
    </source>
</evidence>
<dbReference type="InterPro" id="IPR032623">
    <property type="entry name" value="FecR_N"/>
</dbReference>
<feature type="domain" description="FecR protein" evidence="1">
    <location>
        <begin position="129"/>
        <end position="224"/>
    </location>
</feature>
<gene>
    <name evidence="3" type="ORF">HJ583_005460</name>
</gene>
<feature type="domain" description="FecR N-terminal" evidence="2">
    <location>
        <begin position="29"/>
        <end position="68"/>
    </location>
</feature>
<evidence type="ECO:0000259" key="1">
    <source>
        <dbReference type="Pfam" id="PF04773"/>
    </source>
</evidence>
<dbReference type="InterPro" id="IPR012373">
    <property type="entry name" value="Ferrdict_sens_TM"/>
</dbReference>
<dbReference type="PANTHER" id="PTHR30273">
    <property type="entry name" value="PERIPLASMIC SIGNAL SENSOR AND SIGMA FACTOR ACTIVATOR FECR-RELATED"/>
    <property type="match status" value="1"/>
</dbReference>
<keyword evidence="4" id="KW-1185">Reference proteome</keyword>
<dbReference type="PIRSF" id="PIRSF018266">
    <property type="entry name" value="FecR"/>
    <property type="match status" value="1"/>
</dbReference>
<reference evidence="3 4" key="1">
    <citation type="submission" date="2020-06" db="EMBL/GenBank/DDBJ databases">
        <title>Draft genome of Uliginosibacterium sp. IMCC34675.</title>
        <authorList>
            <person name="Song J."/>
        </authorList>
    </citation>
    <scope>NUCLEOTIDE SEQUENCE [LARGE SCALE GENOMIC DNA]</scope>
    <source>
        <strain evidence="3 4">IMCC34675</strain>
    </source>
</reference>
<evidence type="ECO:0000259" key="2">
    <source>
        <dbReference type="Pfam" id="PF16220"/>
    </source>
</evidence>
<organism evidence="3 4">
    <name type="scientific">Uliginosibacterium aquaticum</name>
    <dbReference type="NCBI Taxonomy" id="2731212"/>
    <lineage>
        <taxon>Bacteria</taxon>
        <taxon>Pseudomonadati</taxon>
        <taxon>Pseudomonadota</taxon>
        <taxon>Betaproteobacteria</taxon>
        <taxon>Rhodocyclales</taxon>
        <taxon>Zoogloeaceae</taxon>
        <taxon>Uliginosibacterium</taxon>
    </lineage>
</organism>
<dbReference type="InterPro" id="IPR006860">
    <property type="entry name" value="FecR"/>
</dbReference>
<dbReference type="Gene3D" id="2.60.120.1440">
    <property type="match status" value="1"/>
</dbReference>
<protein>
    <submittedName>
        <fullName evidence="3">FecR domain-containing protein</fullName>
    </submittedName>
</protein>
<evidence type="ECO:0000313" key="3">
    <source>
        <dbReference type="EMBL" id="NSL54462.1"/>
    </source>
</evidence>
<dbReference type="EMBL" id="JABCSC020000001">
    <property type="protein sequence ID" value="NSL54462.1"/>
    <property type="molecule type" value="Genomic_DNA"/>
</dbReference>
<sequence>MPKTPDPRTPMNAPAAPDATALNPAIVAKAAEWMARLWSEDARAEDKAACAQWRAAHPDHERAWQELQIFEDKLDGLPPELAHHVLREPADQAWQKRTTLRRLFGLAIVAGGAASLLHSTDTWQLGTADYATATGEIREIWLADGTSIVLATATRIDVRFDAQERRIVLHAGEILITTAPDPASVHRPFRVHGRHGRIEALGTRFSVRQDESASQVAVFEGAVELRSRRIPDLAIRISAGEGSHYSATRIAPLTPVQESAAAWRNGVLLAENMRVADFVAELARYRPGLLRCDPAVAELRVSGVFSLRDTDRALQNLALALPLVPVYRTRYWVTLQAS</sequence>
<proteinExistence type="predicted"/>
<dbReference type="Pfam" id="PF04773">
    <property type="entry name" value="FecR"/>
    <property type="match status" value="1"/>
</dbReference>
<dbReference type="PANTHER" id="PTHR30273:SF2">
    <property type="entry name" value="PROTEIN FECR"/>
    <property type="match status" value="1"/>
</dbReference>
<accession>A0ABX2IHH4</accession>
<dbReference type="Pfam" id="PF16220">
    <property type="entry name" value="DUF4880"/>
    <property type="match status" value="1"/>
</dbReference>